<dbReference type="InterPro" id="IPR001012">
    <property type="entry name" value="UBX_dom"/>
</dbReference>
<dbReference type="GO" id="GO:0000045">
    <property type="term" value="P:autophagosome assembly"/>
    <property type="evidence" value="ECO:0007669"/>
    <property type="project" value="TreeGrafter"/>
</dbReference>
<reference evidence="5" key="1">
    <citation type="submission" date="2023-03" db="EMBL/GenBank/DDBJ databases">
        <title>Massive genome expansion in bonnet fungi (Mycena s.s.) driven by repeated elements and novel gene families across ecological guilds.</title>
        <authorList>
            <consortium name="Lawrence Berkeley National Laboratory"/>
            <person name="Harder C.B."/>
            <person name="Miyauchi S."/>
            <person name="Viragh M."/>
            <person name="Kuo A."/>
            <person name="Thoen E."/>
            <person name="Andreopoulos B."/>
            <person name="Lu D."/>
            <person name="Skrede I."/>
            <person name="Drula E."/>
            <person name="Henrissat B."/>
            <person name="Morin E."/>
            <person name="Kohler A."/>
            <person name="Barry K."/>
            <person name="LaButti K."/>
            <person name="Morin E."/>
            <person name="Salamov A."/>
            <person name="Lipzen A."/>
            <person name="Mereny Z."/>
            <person name="Hegedus B."/>
            <person name="Baldrian P."/>
            <person name="Stursova M."/>
            <person name="Weitz H."/>
            <person name="Taylor A."/>
            <person name="Grigoriev I.V."/>
            <person name="Nagy L.G."/>
            <person name="Martin F."/>
            <person name="Kauserud H."/>
        </authorList>
    </citation>
    <scope>NUCLEOTIDE SEQUENCE</scope>
    <source>
        <strain evidence="5">9144</strain>
    </source>
</reference>
<feature type="domain" description="SEP" evidence="4">
    <location>
        <begin position="102"/>
        <end position="167"/>
    </location>
</feature>
<dbReference type="Pfam" id="PF08059">
    <property type="entry name" value="SEP"/>
    <property type="match status" value="1"/>
</dbReference>
<dbReference type="CDD" id="cd01770">
    <property type="entry name" value="UBX_UBXN2"/>
    <property type="match status" value="1"/>
</dbReference>
<evidence type="ECO:0000256" key="2">
    <source>
        <dbReference type="SAM" id="MobiDB-lite"/>
    </source>
</evidence>
<feature type="compositionally biased region" description="Acidic residues" evidence="2">
    <location>
        <begin position="9"/>
        <end position="21"/>
    </location>
</feature>
<dbReference type="PANTHER" id="PTHR23333">
    <property type="entry name" value="UBX DOMAIN CONTAINING PROTEIN"/>
    <property type="match status" value="1"/>
</dbReference>
<feature type="region of interest" description="Disordered" evidence="2">
    <location>
        <begin position="162"/>
        <end position="206"/>
    </location>
</feature>
<proteinExistence type="predicted"/>
<name>A0AAD6YED0_9AGAR</name>
<dbReference type="Gene3D" id="3.10.20.90">
    <property type="entry name" value="Phosphatidylinositol 3-kinase Catalytic Subunit, Chain A, domain 1"/>
    <property type="match status" value="1"/>
</dbReference>
<dbReference type="GO" id="GO:0031468">
    <property type="term" value="P:nuclear membrane reassembly"/>
    <property type="evidence" value="ECO:0007669"/>
    <property type="project" value="TreeGrafter"/>
</dbReference>
<dbReference type="GO" id="GO:0061025">
    <property type="term" value="P:membrane fusion"/>
    <property type="evidence" value="ECO:0007669"/>
    <property type="project" value="TreeGrafter"/>
</dbReference>
<dbReference type="InterPro" id="IPR012989">
    <property type="entry name" value="SEP_domain"/>
</dbReference>
<dbReference type="Pfam" id="PF00789">
    <property type="entry name" value="UBX"/>
    <property type="match status" value="1"/>
</dbReference>
<organism evidence="5 6">
    <name type="scientific">Mycena pura</name>
    <dbReference type="NCBI Taxonomy" id="153505"/>
    <lineage>
        <taxon>Eukaryota</taxon>
        <taxon>Fungi</taxon>
        <taxon>Dikarya</taxon>
        <taxon>Basidiomycota</taxon>
        <taxon>Agaricomycotina</taxon>
        <taxon>Agaricomycetes</taxon>
        <taxon>Agaricomycetidae</taxon>
        <taxon>Agaricales</taxon>
        <taxon>Marasmiineae</taxon>
        <taxon>Mycenaceae</taxon>
        <taxon>Mycena</taxon>
    </lineage>
</organism>
<dbReference type="GO" id="GO:0005634">
    <property type="term" value="C:nucleus"/>
    <property type="evidence" value="ECO:0007669"/>
    <property type="project" value="TreeGrafter"/>
</dbReference>
<dbReference type="SMART" id="SM00553">
    <property type="entry name" value="SEP"/>
    <property type="match status" value="1"/>
</dbReference>
<gene>
    <name evidence="5" type="ORF">GGX14DRAFT_443476</name>
</gene>
<feature type="compositionally biased region" description="Low complexity" evidence="2">
    <location>
        <begin position="58"/>
        <end position="69"/>
    </location>
</feature>
<evidence type="ECO:0000259" key="4">
    <source>
        <dbReference type="PROSITE" id="PS51399"/>
    </source>
</evidence>
<feature type="domain" description="UBX" evidence="3">
    <location>
        <begin position="219"/>
        <end position="296"/>
    </location>
</feature>
<dbReference type="SMART" id="SM00166">
    <property type="entry name" value="UBX"/>
    <property type="match status" value="1"/>
</dbReference>
<comment type="caution">
    <text evidence="5">The sequence shown here is derived from an EMBL/GenBank/DDBJ whole genome shotgun (WGS) entry which is preliminary data.</text>
</comment>
<evidence type="ECO:0000313" key="5">
    <source>
        <dbReference type="EMBL" id="KAJ7214947.1"/>
    </source>
</evidence>
<dbReference type="Gene3D" id="3.30.420.210">
    <property type="entry name" value="SEP domain"/>
    <property type="match status" value="1"/>
</dbReference>
<evidence type="ECO:0000313" key="6">
    <source>
        <dbReference type="Proteomes" id="UP001219525"/>
    </source>
</evidence>
<dbReference type="SUPFAM" id="SSF54236">
    <property type="entry name" value="Ubiquitin-like"/>
    <property type="match status" value="1"/>
</dbReference>
<dbReference type="EMBL" id="JARJCW010000018">
    <property type="protein sequence ID" value="KAJ7214947.1"/>
    <property type="molecule type" value="Genomic_DNA"/>
</dbReference>
<dbReference type="Proteomes" id="UP001219525">
    <property type="component" value="Unassembled WGS sequence"/>
</dbReference>
<dbReference type="FunFam" id="3.30.420.210:FF:000002">
    <property type="entry name" value="UBX domain-containing protein 1"/>
    <property type="match status" value="1"/>
</dbReference>
<dbReference type="PROSITE" id="PS50033">
    <property type="entry name" value="UBX"/>
    <property type="match status" value="1"/>
</dbReference>
<dbReference type="InterPro" id="IPR029071">
    <property type="entry name" value="Ubiquitin-like_domsf"/>
</dbReference>
<dbReference type="PANTHER" id="PTHR23333:SF20">
    <property type="entry name" value="NSFL1 COFACTOR P47"/>
    <property type="match status" value="1"/>
</dbReference>
<feature type="compositionally biased region" description="Basic and acidic residues" evidence="2">
    <location>
        <begin position="91"/>
        <end position="101"/>
    </location>
</feature>
<sequence length="298" mass="31680">MSGHYSGDTYDDDEDSSDEQETYFAGGERSGLSVQNPGRGRVPGGNLVRDLLRRAEQEGATTGAAAAPQGMRAFGGAGHTLGGEDTASAYRPEERTSDSEEPAIRRLTFWREGFTVEDGPYMRYDDPAHADVLAAIHAGHAPPSILNVRPGQRVDVQVTKRTDEDYAAPPARPFQGAGQRLGAPVPAAAASSSRTPSAAAADAGAEPRAGITTRFAVDQTRPTTSVQIRLADGTKIVCRMNLTHTVGDLRSFINASRPENLTRAYTIGTTFPNRTLADDAATIEGAGLKNSVVVQRWV</sequence>
<dbReference type="GO" id="GO:0007030">
    <property type="term" value="P:Golgi organization"/>
    <property type="evidence" value="ECO:0007669"/>
    <property type="project" value="TreeGrafter"/>
</dbReference>
<dbReference type="SUPFAM" id="SSF102848">
    <property type="entry name" value="NSFL1 (p97 ATPase) cofactor p47, SEP domain"/>
    <property type="match status" value="1"/>
</dbReference>
<dbReference type="FunFam" id="3.10.20.90:FF:000179">
    <property type="entry name" value="Plant UBX domain-containing protein 4"/>
    <property type="match status" value="1"/>
</dbReference>
<evidence type="ECO:0000259" key="3">
    <source>
        <dbReference type="PROSITE" id="PS50033"/>
    </source>
</evidence>
<dbReference type="AlphaFoldDB" id="A0AAD6YED0"/>
<dbReference type="InterPro" id="IPR036241">
    <property type="entry name" value="NSFL1C_SEP_dom_sf"/>
</dbReference>
<dbReference type="PROSITE" id="PS51399">
    <property type="entry name" value="SEP"/>
    <property type="match status" value="1"/>
</dbReference>
<keyword evidence="1" id="KW-0833">Ubl conjugation pathway</keyword>
<dbReference type="GO" id="GO:0043130">
    <property type="term" value="F:ubiquitin binding"/>
    <property type="evidence" value="ECO:0007669"/>
    <property type="project" value="TreeGrafter"/>
</dbReference>
<accession>A0AAD6YED0</accession>
<dbReference type="GO" id="GO:0043161">
    <property type="term" value="P:proteasome-mediated ubiquitin-dependent protein catabolic process"/>
    <property type="evidence" value="ECO:0007669"/>
    <property type="project" value="TreeGrafter"/>
</dbReference>
<evidence type="ECO:0000256" key="1">
    <source>
        <dbReference type="ARBA" id="ARBA00022786"/>
    </source>
</evidence>
<feature type="compositionally biased region" description="Low complexity" evidence="2">
    <location>
        <begin position="183"/>
        <end position="206"/>
    </location>
</feature>
<dbReference type="GO" id="GO:0005829">
    <property type="term" value="C:cytosol"/>
    <property type="evidence" value="ECO:0007669"/>
    <property type="project" value="TreeGrafter"/>
</dbReference>
<keyword evidence="6" id="KW-1185">Reference proteome</keyword>
<feature type="region of interest" description="Disordered" evidence="2">
    <location>
        <begin position="1"/>
        <end position="101"/>
    </location>
</feature>
<protein>
    <submittedName>
        <fullName evidence="5">SEP-domain-containing protein</fullName>
    </submittedName>
</protein>